<keyword evidence="3" id="KW-1003">Cell membrane</keyword>
<keyword evidence="4 7" id="KW-0812">Transmembrane</keyword>
<name>A0AB39R9H7_9ACTN</name>
<evidence type="ECO:0000256" key="4">
    <source>
        <dbReference type="ARBA" id="ARBA00022692"/>
    </source>
</evidence>
<dbReference type="AlphaFoldDB" id="A0AB39R9H7"/>
<keyword evidence="6 7" id="KW-0472">Membrane</keyword>
<dbReference type="InterPro" id="IPR032808">
    <property type="entry name" value="DoxX"/>
</dbReference>
<gene>
    <name evidence="8" type="ORF">AB5J53_05890</name>
</gene>
<dbReference type="EMBL" id="CP163443">
    <property type="protein sequence ID" value="XDQ51206.1"/>
    <property type="molecule type" value="Genomic_DNA"/>
</dbReference>
<evidence type="ECO:0000256" key="1">
    <source>
        <dbReference type="ARBA" id="ARBA00004651"/>
    </source>
</evidence>
<dbReference type="RefSeq" id="WP_369244538.1">
    <property type="nucleotide sequence ID" value="NZ_CP163443.1"/>
</dbReference>
<evidence type="ECO:0000256" key="6">
    <source>
        <dbReference type="ARBA" id="ARBA00023136"/>
    </source>
</evidence>
<comment type="subcellular location">
    <subcellularLocation>
        <location evidence="1">Cell membrane</location>
        <topology evidence="1">Multi-pass membrane protein</topology>
    </subcellularLocation>
</comment>
<dbReference type="PANTHER" id="PTHR33452:SF1">
    <property type="entry name" value="INNER MEMBRANE PROTEIN YPHA-RELATED"/>
    <property type="match status" value="1"/>
</dbReference>
<feature type="transmembrane region" description="Helical" evidence="7">
    <location>
        <begin position="133"/>
        <end position="152"/>
    </location>
</feature>
<evidence type="ECO:0000313" key="8">
    <source>
        <dbReference type="EMBL" id="XDQ51206.1"/>
    </source>
</evidence>
<feature type="transmembrane region" description="Helical" evidence="7">
    <location>
        <begin position="164"/>
        <end position="184"/>
    </location>
</feature>
<evidence type="ECO:0000256" key="7">
    <source>
        <dbReference type="SAM" id="Phobius"/>
    </source>
</evidence>
<evidence type="ECO:0000256" key="2">
    <source>
        <dbReference type="ARBA" id="ARBA00006679"/>
    </source>
</evidence>
<dbReference type="Pfam" id="PF07681">
    <property type="entry name" value="DoxX"/>
    <property type="match status" value="1"/>
</dbReference>
<proteinExistence type="inferred from homology"/>
<dbReference type="PANTHER" id="PTHR33452">
    <property type="entry name" value="OXIDOREDUCTASE CATD-RELATED"/>
    <property type="match status" value="1"/>
</dbReference>
<evidence type="ECO:0000256" key="5">
    <source>
        <dbReference type="ARBA" id="ARBA00022989"/>
    </source>
</evidence>
<comment type="similarity">
    <text evidence="2">Belongs to the DoxX family.</text>
</comment>
<keyword evidence="5 7" id="KW-1133">Transmembrane helix</keyword>
<evidence type="ECO:0000256" key="3">
    <source>
        <dbReference type="ARBA" id="ARBA00022475"/>
    </source>
</evidence>
<sequence>MSVLPVDTLDHSDSRAFGAGEPGTRLHAHDAGLLLLRLALGLPMASHGAQKLFGWFSGGGVDGTGQFFTSVGYPSGKAMAVMAGLSELLGGLGLALGLLTPLAGAAVVGIMVNAVAVKWGGGFFAPTGVEYELTLAAGAAALALSGPGRLALDAHLPGVRTHRAGYGVAAVALGVLVATIVLLFRA</sequence>
<accession>A0AB39R9H7</accession>
<organism evidence="8">
    <name type="scientific">Streptomyces sp. R41</name>
    <dbReference type="NCBI Taxonomy" id="3238632"/>
    <lineage>
        <taxon>Bacteria</taxon>
        <taxon>Bacillati</taxon>
        <taxon>Actinomycetota</taxon>
        <taxon>Actinomycetes</taxon>
        <taxon>Kitasatosporales</taxon>
        <taxon>Streptomycetaceae</taxon>
        <taxon>Streptomyces</taxon>
    </lineage>
</organism>
<dbReference type="GO" id="GO:0005886">
    <property type="term" value="C:plasma membrane"/>
    <property type="evidence" value="ECO:0007669"/>
    <property type="project" value="UniProtKB-SubCell"/>
</dbReference>
<reference evidence="8" key="1">
    <citation type="submission" date="2024-07" db="EMBL/GenBank/DDBJ databases">
        <authorList>
            <person name="Yu S.T."/>
        </authorList>
    </citation>
    <scope>NUCLEOTIDE SEQUENCE</scope>
    <source>
        <strain evidence="8">R41</strain>
    </source>
</reference>
<protein>
    <submittedName>
        <fullName evidence="8">DoxX family membrane protein</fullName>
    </submittedName>
</protein>
<dbReference type="InterPro" id="IPR051907">
    <property type="entry name" value="DoxX-like_oxidoreductase"/>
</dbReference>
<feature type="transmembrane region" description="Helical" evidence="7">
    <location>
        <begin position="88"/>
        <end position="113"/>
    </location>
</feature>